<evidence type="ECO:0000256" key="3">
    <source>
        <dbReference type="ARBA" id="ARBA00022475"/>
    </source>
</evidence>
<comment type="subcellular location">
    <subcellularLocation>
        <location evidence="1 7">Cell membrane</location>
        <topology evidence="1 7">Multi-pass membrane protein</topology>
    </subcellularLocation>
</comment>
<keyword evidence="9" id="KW-1185">Reference proteome</keyword>
<feature type="transmembrane region" description="Helical" evidence="7">
    <location>
        <begin position="108"/>
        <end position="129"/>
    </location>
</feature>
<evidence type="ECO:0000313" key="9">
    <source>
        <dbReference type="Proteomes" id="UP000287394"/>
    </source>
</evidence>
<evidence type="ECO:0000256" key="4">
    <source>
        <dbReference type="ARBA" id="ARBA00022692"/>
    </source>
</evidence>
<dbReference type="InterPro" id="IPR000515">
    <property type="entry name" value="MetI-like"/>
</dbReference>
<dbReference type="Pfam" id="PF00528">
    <property type="entry name" value="BPD_transp_1"/>
    <property type="match status" value="1"/>
</dbReference>
<dbReference type="RefSeq" id="WP_119320186.1">
    <property type="nucleotide sequence ID" value="NZ_AP025739.1"/>
</dbReference>
<evidence type="ECO:0000256" key="6">
    <source>
        <dbReference type="ARBA" id="ARBA00023136"/>
    </source>
</evidence>
<feature type="transmembrane region" description="Helical" evidence="7">
    <location>
        <begin position="241"/>
        <end position="262"/>
    </location>
</feature>
<dbReference type="SUPFAM" id="SSF161098">
    <property type="entry name" value="MetI-like"/>
    <property type="match status" value="1"/>
</dbReference>
<sequence>MNTERSVQTGRTALTITMFLLAAIVLTPLVWLVAATLKSSDDMFHYTFFPPVSHLTLSEYHDLFTKSPFARYLANSVFVTSVTVMVQLFFSSLAGFALAKYEFKGKNIIVAIMLATLLLPGQLTMAPLYDLLYHMKMVDSYAGLIVPGAVSVFGIFLFRQSIQQVPDELLQAARIDGCSEFQIYWDIVMPVSRPMIGAFCLISFMGAWNSFLWPQIILHHAELFTLPIGLNQLVSIYQTQYGMLMAGTLLGVLPVVFLFVLLQKEFVAGLTAGAVKG</sequence>
<name>A0A402CS04_9BACT</name>
<dbReference type="OrthoDB" id="9794684at2"/>
<dbReference type="Proteomes" id="UP000287394">
    <property type="component" value="Chromosome"/>
</dbReference>
<dbReference type="CDD" id="cd06261">
    <property type="entry name" value="TM_PBP2"/>
    <property type="match status" value="1"/>
</dbReference>
<dbReference type="FunCoup" id="A0A402CS04">
    <property type="interactions" value="94"/>
</dbReference>
<accession>A0A402CS04</accession>
<dbReference type="PROSITE" id="PS50928">
    <property type="entry name" value="ABC_TM1"/>
    <property type="match status" value="1"/>
</dbReference>
<dbReference type="GO" id="GO:0055085">
    <property type="term" value="P:transmembrane transport"/>
    <property type="evidence" value="ECO:0007669"/>
    <property type="project" value="InterPro"/>
</dbReference>
<gene>
    <name evidence="8" type="primary">lacG</name>
    <name evidence="8" type="ORF">CCAX7_002930</name>
</gene>
<keyword evidence="3" id="KW-1003">Cell membrane</keyword>
<feature type="transmembrane region" description="Helical" evidence="7">
    <location>
        <begin position="12"/>
        <end position="34"/>
    </location>
</feature>
<keyword evidence="2 7" id="KW-0813">Transport</keyword>
<keyword evidence="6 7" id="KW-0472">Membrane</keyword>
<dbReference type="AlphaFoldDB" id="A0A402CS04"/>
<evidence type="ECO:0000256" key="7">
    <source>
        <dbReference type="RuleBase" id="RU363032"/>
    </source>
</evidence>
<dbReference type="Gene3D" id="1.10.3720.10">
    <property type="entry name" value="MetI-like"/>
    <property type="match status" value="1"/>
</dbReference>
<proteinExistence type="inferred from homology"/>
<dbReference type="PANTHER" id="PTHR43744:SF12">
    <property type="entry name" value="ABC TRANSPORTER PERMEASE PROTEIN MG189-RELATED"/>
    <property type="match status" value="1"/>
</dbReference>
<dbReference type="GO" id="GO:0005886">
    <property type="term" value="C:plasma membrane"/>
    <property type="evidence" value="ECO:0007669"/>
    <property type="project" value="UniProtKB-SubCell"/>
</dbReference>
<evidence type="ECO:0000256" key="1">
    <source>
        <dbReference type="ARBA" id="ARBA00004651"/>
    </source>
</evidence>
<feature type="transmembrane region" description="Helical" evidence="7">
    <location>
        <begin position="141"/>
        <end position="158"/>
    </location>
</feature>
<protein>
    <submittedName>
        <fullName evidence="8">Sugar ABC transporter permease</fullName>
    </submittedName>
</protein>
<evidence type="ECO:0000256" key="5">
    <source>
        <dbReference type="ARBA" id="ARBA00022989"/>
    </source>
</evidence>
<keyword evidence="5 7" id="KW-1133">Transmembrane helix</keyword>
<dbReference type="EMBL" id="AP025739">
    <property type="protein sequence ID" value="BDI28242.1"/>
    <property type="molecule type" value="Genomic_DNA"/>
</dbReference>
<dbReference type="KEGG" id="ccot:CCAX7_002930"/>
<dbReference type="PANTHER" id="PTHR43744">
    <property type="entry name" value="ABC TRANSPORTER PERMEASE PROTEIN MG189-RELATED-RELATED"/>
    <property type="match status" value="1"/>
</dbReference>
<feature type="transmembrane region" description="Helical" evidence="7">
    <location>
        <begin position="196"/>
        <end position="221"/>
    </location>
</feature>
<organism evidence="8 9">
    <name type="scientific">Capsulimonas corticalis</name>
    <dbReference type="NCBI Taxonomy" id="2219043"/>
    <lineage>
        <taxon>Bacteria</taxon>
        <taxon>Bacillati</taxon>
        <taxon>Armatimonadota</taxon>
        <taxon>Armatimonadia</taxon>
        <taxon>Capsulimonadales</taxon>
        <taxon>Capsulimonadaceae</taxon>
        <taxon>Capsulimonas</taxon>
    </lineage>
</organism>
<feature type="transmembrane region" description="Helical" evidence="7">
    <location>
        <begin position="72"/>
        <end position="96"/>
    </location>
</feature>
<dbReference type="InterPro" id="IPR035906">
    <property type="entry name" value="MetI-like_sf"/>
</dbReference>
<reference evidence="8 9" key="1">
    <citation type="journal article" date="2019" name="Int. J. Syst. Evol. Microbiol.">
        <title>Capsulimonas corticalis gen. nov., sp. nov., an aerobic capsulated bacterium, of a novel bacterial order, Capsulimonadales ord. nov., of the class Armatimonadia of the phylum Armatimonadetes.</title>
        <authorList>
            <person name="Li J."/>
            <person name="Kudo C."/>
            <person name="Tonouchi A."/>
        </authorList>
    </citation>
    <scope>NUCLEOTIDE SEQUENCE [LARGE SCALE GENOMIC DNA]</scope>
    <source>
        <strain evidence="8 9">AX-7</strain>
    </source>
</reference>
<evidence type="ECO:0000313" key="8">
    <source>
        <dbReference type="EMBL" id="BDI28242.1"/>
    </source>
</evidence>
<evidence type="ECO:0000256" key="2">
    <source>
        <dbReference type="ARBA" id="ARBA00022448"/>
    </source>
</evidence>
<comment type="similarity">
    <text evidence="7">Belongs to the binding-protein-dependent transport system permease family.</text>
</comment>
<keyword evidence="4 7" id="KW-0812">Transmembrane</keyword>